<feature type="region of interest" description="Disordered" evidence="1">
    <location>
        <begin position="73"/>
        <end position="92"/>
    </location>
</feature>
<evidence type="ECO:0000256" key="1">
    <source>
        <dbReference type="SAM" id="MobiDB-lite"/>
    </source>
</evidence>
<proteinExistence type="predicted"/>
<evidence type="ECO:0000313" key="3">
    <source>
        <dbReference type="Proteomes" id="UP001054837"/>
    </source>
</evidence>
<reference evidence="2 3" key="1">
    <citation type="submission" date="2021-06" db="EMBL/GenBank/DDBJ databases">
        <title>Caerostris darwini draft genome.</title>
        <authorList>
            <person name="Kono N."/>
            <person name="Arakawa K."/>
        </authorList>
    </citation>
    <scope>NUCLEOTIDE SEQUENCE [LARGE SCALE GENOMIC DNA]</scope>
</reference>
<organism evidence="2 3">
    <name type="scientific">Caerostris darwini</name>
    <dbReference type="NCBI Taxonomy" id="1538125"/>
    <lineage>
        <taxon>Eukaryota</taxon>
        <taxon>Metazoa</taxon>
        <taxon>Ecdysozoa</taxon>
        <taxon>Arthropoda</taxon>
        <taxon>Chelicerata</taxon>
        <taxon>Arachnida</taxon>
        <taxon>Araneae</taxon>
        <taxon>Araneomorphae</taxon>
        <taxon>Entelegynae</taxon>
        <taxon>Araneoidea</taxon>
        <taxon>Araneidae</taxon>
        <taxon>Caerostris</taxon>
    </lineage>
</organism>
<gene>
    <name evidence="2" type="ORF">CDAR_214061</name>
</gene>
<evidence type="ECO:0000313" key="2">
    <source>
        <dbReference type="EMBL" id="GIY33232.1"/>
    </source>
</evidence>
<protein>
    <submittedName>
        <fullName evidence="2">Uncharacterized protein</fullName>
    </submittedName>
</protein>
<dbReference type="AlphaFoldDB" id="A0AAV4SI47"/>
<comment type="caution">
    <text evidence="2">The sequence shown here is derived from an EMBL/GenBank/DDBJ whole genome shotgun (WGS) entry which is preliminary data.</text>
</comment>
<sequence>MPVFTTLSKKPEYLNFQQNEDTTCSLGARRLGHHGCGRVPGAVHEPVHQDRVHEGELLLLLQPQHQAVRFLRGGDGRGEGSSTNPVWNSEVV</sequence>
<dbReference type="Proteomes" id="UP001054837">
    <property type="component" value="Unassembled WGS sequence"/>
</dbReference>
<accession>A0AAV4SI47</accession>
<keyword evidence="3" id="KW-1185">Reference proteome</keyword>
<dbReference type="EMBL" id="BPLQ01007915">
    <property type="protein sequence ID" value="GIY33232.1"/>
    <property type="molecule type" value="Genomic_DNA"/>
</dbReference>
<name>A0AAV4SI47_9ARAC</name>
<feature type="compositionally biased region" description="Polar residues" evidence="1">
    <location>
        <begin position="80"/>
        <end position="92"/>
    </location>
</feature>